<proteinExistence type="inferred from homology"/>
<evidence type="ECO:0000256" key="4">
    <source>
        <dbReference type="SAM" id="MobiDB-lite"/>
    </source>
</evidence>
<dbReference type="AlphaFoldDB" id="A0A365H5F0"/>
<keyword evidence="2 3" id="KW-0326">Glycosidase</keyword>
<evidence type="ECO:0000256" key="3">
    <source>
        <dbReference type="PROSITE-ProRule" id="PRU01100"/>
    </source>
</evidence>
<evidence type="ECO:0000256" key="2">
    <source>
        <dbReference type="ARBA" id="ARBA00023295"/>
    </source>
</evidence>
<comment type="caution">
    <text evidence="6">The sequence shown here is derived from an EMBL/GenBank/DDBJ whole genome shotgun (WGS) entry which is preliminary data.</text>
</comment>
<accession>A0A365H5F0</accession>
<dbReference type="Proteomes" id="UP000251891">
    <property type="component" value="Unassembled WGS sequence"/>
</dbReference>
<dbReference type="Gene3D" id="3.20.20.80">
    <property type="entry name" value="Glycosidases"/>
    <property type="match status" value="1"/>
</dbReference>
<dbReference type="GO" id="GO:0004553">
    <property type="term" value="F:hydrolase activity, hydrolyzing O-glycosyl compounds"/>
    <property type="evidence" value="ECO:0007669"/>
    <property type="project" value="InterPro"/>
</dbReference>
<dbReference type="PROSITE" id="PS51764">
    <property type="entry name" value="GH26"/>
    <property type="match status" value="1"/>
</dbReference>
<feature type="domain" description="GH26" evidence="5">
    <location>
        <begin position="49"/>
        <end position="369"/>
    </location>
</feature>
<keyword evidence="1 3" id="KW-0378">Hydrolase</keyword>
<gene>
    <name evidence="6" type="ORF">DPM19_15260</name>
</gene>
<evidence type="ECO:0000256" key="1">
    <source>
        <dbReference type="ARBA" id="ARBA00022801"/>
    </source>
</evidence>
<reference evidence="6 7" key="1">
    <citation type="submission" date="2018-06" db="EMBL/GenBank/DDBJ databases">
        <title>Actinomadura craniellae sp. nov. isolated from marine sponge Craniella sp.</title>
        <authorList>
            <person name="Li L."/>
            <person name="Xu Q.H."/>
            <person name="Lin H.W."/>
            <person name="Lu Y.H."/>
        </authorList>
    </citation>
    <scope>NUCLEOTIDE SEQUENCE [LARGE SCALE GENOMIC DNA]</scope>
    <source>
        <strain evidence="6 7">LHW63021</strain>
    </source>
</reference>
<feature type="active site" description="Nucleophile" evidence="3">
    <location>
        <position position="296"/>
    </location>
</feature>
<dbReference type="SUPFAM" id="SSF51445">
    <property type="entry name" value="(Trans)glycosidases"/>
    <property type="match status" value="1"/>
</dbReference>
<sequence>MGTSIAVGAAGAVFANVQAPDGRGGRPIAASSPVPPFESPFELPPATPSPTPKATPTRGKKKPKCTVSAILEPTCGAWWGVAPVGTPNLPHDRSLRLWEEKAGRTAGIFHAYHRGEQIFPTSMEMKIARQPGKERLLLLNWKPLKGTWAQVARGSADAHIDKLSRHIKRNFPERFFLTIHHEPEDEVNLNAGSGYTPDDYRAMFRHVIKRFRANGVGNIVSVVTFMGWPGEGSKPWFARLYPGDDVVDWIAYDPYAQKSGDDNFAQMVNRTAGWAPRWPGFYRWAERRNKPLMLSEWGVGDRIGPAGRKQRIFKQILPVLKQHPRIKALVYFDTPVAPHFGDTSIGSSPAALAAFRAAGRDPYLNPKVP</sequence>
<dbReference type="InterPro" id="IPR017853">
    <property type="entry name" value="GH"/>
</dbReference>
<feature type="active site" description="Proton donor" evidence="3">
    <location>
        <position position="182"/>
    </location>
</feature>
<dbReference type="EMBL" id="QLYX01000006">
    <property type="protein sequence ID" value="RAY14327.1"/>
    <property type="molecule type" value="Genomic_DNA"/>
</dbReference>
<evidence type="ECO:0000259" key="5">
    <source>
        <dbReference type="PROSITE" id="PS51764"/>
    </source>
</evidence>
<protein>
    <recommendedName>
        <fullName evidence="5">GH26 domain-containing protein</fullName>
    </recommendedName>
</protein>
<dbReference type="RefSeq" id="WP_111867944.1">
    <property type="nucleotide sequence ID" value="NZ_QLYX01000006.1"/>
</dbReference>
<keyword evidence="7" id="KW-1185">Reference proteome</keyword>
<name>A0A365H5F0_9ACTN</name>
<organism evidence="6 7">
    <name type="scientific">Actinomadura craniellae</name>
    <dbReference type="NCBI Taxonomy" id="2231787"/>
    <lineage>
        <taxon>Bacteria</taxon>
        <taxon>Bacillati</taxon>
        <taxon>Actinomycetota</taxon>
        <taxon>Actinomycetes</taxon>
        <taxon>Streptosporangiales</taxon>
        <taxon>Thermomonosporaceae</taxon>
        <taxon>Actinomadura</taxon>
    </lineage>
</organism>
<evidence type="ECO:0000313" key="7">
    <source>
        <dbReference type="Proteomes" id="UP000251891"/>
    </source>
</evidence>
<dbReference type="InterPro" id="IPR022790">
    <property type="entry name" value="GH26_dom"/>
</dbReference>
<feature type="compositionally biased region" description="Pro residues" evidence="4">
    <location>
        <begin position="33"/>
        <end position="53"/>
    </location>
</feature>
<evidence type="ECO:0000313" key="6">
    <source>
        <dbReference type="EMBL" id="RAY14327.1"/>
    </source>
</evidence>
<dbReference type="OrthoDB" id="9816550at2"/>
<comment type="similarity">
    <text evidence="3">Belongs to the glycosyl hydrolase 26 family.</text>
</comment>
<feature type="region of interest" description="Disordered" evidence="4">
    <location>
        <begin position="17"/>
        <end position="63"/>
    </location>
</feature>